<dbReference type="Gene3D" id="3.40.50.150">
    <property type="entry name" value="Vaccinia Virus protein VP39"/>
    <property type="match status" value="1"/>
</dbReference>
<reference evidence="1" key="1">
    <citation type="journal article" date="2014" name="Front. Microbiol.">
        <title>High frequency of phylogenetically diverse reductive dehalogenase-homologous genes in deep subseafloor sedimentary metagenomes.</title>
        <authorList>
            <person name="Kawai M."/>
            <person name="Futagami T."/>
            <person name="Toyoda A."/>
            <person name="Takaki Y."/>
            <person name="Nishi S."/>
            <person name="Hori S."/>
            <person name="Arai W."/>
            <person name="Tsubouchi T."/>
            <person name="Morono Y."/>
            <person name="Uchiyama I."/>
            <person name="Ito T."/>
            <person name="Fujiyama A."/>
            <person name="Inagaki F."/>
            <person name="Takami H."/>
        </authorList>
    </citation>
    <scope>NUCLEOTIDE SEQUENCE</scope>
    <source>
        <strain evidence="1">Expedition CK06-06</strain>
    </source>
</reference>
<evidence type="ECO:0008006" key="2">
    <source>
        <dbReference type="Google" id="ProtNLM"/>
    </source>
</evidence>
<gene>
    <name evidence="1" type="ORF">S01H4_31998</name>
</gene>
<feature type="non-terminal residue" evidence="1">
    <location>
        <position position="1"/>
    </location>
</feature>
<accession>X1APQ6</accession>
<dbReference type="SUPFAM" id="SSF53335">
    <property type="entry name" value="S-adenosyl-L-methionine-dependent methyltransferases"/>
    <property type="match status" value="1"/>
</dbReference>
<dbReference type="Pfam" id="PF13489">
    <property type="entry name" value="Methyltransf_23"/>
    <property type="match status" value="1"/>
</dbReference>
<proteinExistence type="predicted"/>
<protein>
    <recommendedName>
        <fullName evidence="2">Methyltransferase type 11 domain-containing protein</fullName>
    </recommendedName>
</protein>
<dbReference type="EMBL" id="BART01016672">
    <property type="protein sequence ID" value="GAG84734.1"/>
    <property type="molecule type" value="Genomic_DNA"/>
</dbReference>
<sequence length="184" mass="22178">KKFSKFLDFGGGYGIFTRLMRDIGFDFYWYDPQSTNLLARGFEIKSKNYKYELITAFEVFEHFAEPIKEIESMIQFSDNILFSTEILPSTLPKTEEWWYYALESGQHISFYSYRTLKYIAQKYNMNLCSNSRNYHLFTKNRKINNKIFNLLLKLQRFGLFFYVKKKMKSLTIDDMNFLISKMKN</sequence>
<dbReference type="AlphaFoldDB" id="X1APQ6"/>
<dbReference type="InterPro" id="IPR029063">
    <property type="entry name" value="SAM-dependent_MTases_sf"/>
</dbReference>
<name>X1APQ6_9ZZZZ</name>
<comment type="caution">
    <text evidence="1">The sequence shown here is derived from an EMBL/GenBank/DDBJ whole genome shotgun (WGS) entry which is preliminary data.</text>
</comment>
<organism evidence="1">
    <name type="scientific">marine sediment metagenome</name>
    <dbReference type="NCBI Taxonomy" id="412755"/>
    <lineage>
        <taxon>unclassified sequences</taxon>
        <taxon>metagenomes</taxon>
        <taxon>ecological metagenomes</taxon>
    </lineage>
</organism>
<evidence type="ECO:0000313" key="1">
    <source>
        <dbReference type="EMBL" id="GAG84734.1"/>
    </source>
</evidence>